<gene>
    <name evidence="9" type="ORF">GJV85_00550</name>
</gene>
<dbReference type="RefSeq" id="WP_207561947.1">
    <property type="nucleotide sequence ID" value="NZ_CP046072.1"/>
</dbReference>
<dbReference type="GO" id="GO:0015288">
    <property type="term" value="F:porin activity"/>
    <property type="evidence" value="ECO:0007669"/>
    <property type="project" value="TreeGrafter"/>
</dbReference>
<accession>A0A975AY17</accession>
<feature type="chain" id="PRO_5036801738" evidence="8">
    <location>
        <begin position="24"/>
        <end position="415"/>
    </location>
</feature>
<dbReference type="PANTHER" id="PTHR30026:SF20">
    <property type="entry name" value="OUTER MEMBRANE PROTEIN TOLC"/>
    <property type="match status" value="1"/>
</dbReference>
<evidence type="ECO:0000256" key="3">
    <source>
        <dbReference type="ARBA" id="ARBA00022448"/>
    </source>
</evidence>
<evidence type="ECO:0000256" key="1">
    <source>
        <dbReference type="ARBA" id="ARBA00004442"/>
    </source>
</evidence>
<dbReference type="Pfam" id="PF02321">
    <property type="entry name" value="OEP"/>
    <property type="match status" value="2"/>
</dbReference>
<dbReference type="InterPro" id="IPR003423">
    <property type="entry name" value="OMP_efflux"/>
</dbReference>
<dbReference type="GO" id="GO:1990281">
    <property type="term" value="C:efflux pump complex"/>
    <property type="evidence" value="ECO:0007669"/>
    <property type="project" value="TreeGrafter"/>
</dbReference>
<organism evidence="9 10">
    <name type="scientific">Sulfurimonas aquatica</name>
    <dbReference type="NCBI Taxonomy" id="2672570"/>
    <lineage>
        <taxon>Bacteria</taxon>
        <taxon>Pseudomonadati</taxon>
        <taxon>Campylobacterota</taxon>
        <taxon>Epsilonproteobacteria</taxon>
        <taxon>Campylobacterales</taxon>
        <taxon>Sulfurimonadaceae</taxon>
        <taxon>Sulfurimonas</taxon>
    </lineage>
</organism>
<evidence type="ECO:0000256" key="7">
    <source>
        <dbReference type="ARBA" id="ARBA00023237"/>
    </source>
</evidence>
<dbReference type="KEGG" id="saqt:GJV85_00550"/>
<evidence type="ECO:0000256" key="2">
    <source>
        <dbReference type="ARBA" id="ARBA00007613"/>
    </source>
</evidence>
<evidence type="ECO:0000313" key="10">
    <source>
        <dbReference type="Proteomes" id="UP000671852"/>
    </source>
</evidence>
<evidence type="ECO:0000256" key="5">
    <source>
        <dbReference type="ARBA" id="ARBA00022692"/>
    </source>
</evidence>
<keyword evidence="7" id="KW-0998">Cell outer membrane</keyword>
<evidence type="ECO:0000313" key="9">
    <source>
        <dbReference type="EMBL" id="QSZ40669.1"/>
    </source>
</evidence>
<dbReference type="InterPro" id="IPR051906">
    <property type="entry name" value="TolC-like"/>
</dbReference>
<protein>
    <submittedName>
        <fullName evidence="9">TolC family protein</fullName>
    </submittedName>
</protein>
<dbReference type="PANTHER" id="PTHR30026">
    <property type="entry name" value="OUTER MEMBRANE PROTEIN TOLC"/>
    <property type="match status" value="1"/>
</dbReference>
<sequence length="415" mass="46620">MFKFSFIILSVSAVLGASSSLMLQEAIEKALQNHPDIQKSSLQVKRAQSAEKIARADYLPQINLNAEYDPLRTYTLPANGVFNTKDSDGWLVNATLNQKIWDFSKTSLSIEAGEIEQNAAEQSLLDIKALLVYKVKLQYELMLVQREAIKVREEDVKVKEELYKQAQAFVELGMKTDADATRFLSALYRAKDNLAIAEANFFKAKTVLSLYIGQEIDKNVILQNTLGKRKVVTTNEQSVLEASPALKSLQNSLKKDELNYKAAKASHYGSIDAIASYTLQNTLNEYDSSLIGLTLRVPLYSGGRTSAQVEQGIINKQSSQANVNAKELALKEEFATLMIDLKRYEKSIESKELEIKASTQTQRVLEARYKEGLATYIEMLDVNTFTLDAKLSLLQSLYERSSTIHRLEYLQGKLK</sequence>
<dbReference type="SUPFAM" id="SSF56954">
    <property type="entry name" value="Outer membrane efflux proteins (OEP)"/>
    <property type="match status" value="1"/>
</dbReference>
<dbReference type="GO" id="GO:0009279">
    <property type="term" value="C:cell outer membrane"/>
    <property type="evidence" value="ECO:0007669"/>
    <property type="project" value="UniProtKB-SubCell"/>
</dbReference>
<keyword evidence="3" id="KW-0813">Transport</keyword>
<evidence type="ECO:0000256" key="8">
    <source>
        <dbReference type="SAM" id="SignalP"/>
    </source>
</evidence>
<dbReference type="EMBL" id="CP046072">
    <property type="protein sequence ID" value="QSZ40669.1"/>
    <property type="molecule type" value="Genomic_DNA"/>
</dbReference>
<keyword evidence="5" id="KW-0812">Transmembrane</keyword>
<evidence type="ECO:0000256" key="6">
    <source>
        <dbReference type="ARBA" id="ARBA00023136"/>
    </source>
</evidence>
<dbReference type="AlphaFoldDB" id="A0A975AY17"/>
<dbReference type="Proteomes" id="UP000671852">
    <property type="component" value="Chromosome"/>
</dbReference>
<comment type="subcellular location">
    <subcellularLocation>
        <location evidence="1">Cell outer membrane</location>
    </subcellularLocation>
</comment>
<keyword evidence="10" id="KW-1185">Reference proteome</keyword>
<keyword evidence="8" id="KW-0732">Signal</keyword>
<reference evidence="9" key="2">
    <citation type="submission" date="2021-04" db="EMBL/GenBank/DDBJ databases">
        <title>Isolation and characterization of a novel species of the genus Sulfurimonas.</title>
        <authorList>
            <person name="Fukui M."/>
        </authorList>
    </citation>
    <scope>NUCLEOTIDE SEQUENCE</scope>
    <source>
        <strain evidence="9">H1576</strain>
    </source>
</reference>
<reference evidence="9" key="1">
    <citation type="submission" date="2019-11" db="EMBL/GenBank/DDBJ databases">
        <authorList>
            <person name="Kojima H."/>
        </authorList>
    </citation>
    <scope>NUCLEOTIDE SEQUENCE</scope>
    <source>
        <strain evidence="9">H1576</strain>
    </source>
</reference>
<feature type="signal peptide" evidence="8">
    <location>
        <begin position="1"/>
        <end position="23"/>
    </location>
</feature>
<keyword evidence="6" id="KW-0472">Membrane</keyword>
<name>A0A975AY17_9BACT</name>
<evidence type="ECO:0000256" key="4">
    <source>
        <dbReference type="ARBA" id="ARBA00022452"/>
    </source>
</evidence>
<dbReference type="Gene3D" id="1.20.1600.10">
    <property type="entry name" value="Outer membrane efflux proteins (OEP)"/>
    <property type="match status" value="1"/>
</dbReference>
<keyword evidence="4" id="KW-1134">Transmembrane beta strand</keyword>
<comment type="similarity">
    <text evidence="2">Belongs to the outer membrane factor (OMF) (TC 1.B.17) family.</text>
</comment>
<proteinExistence type="inferred from homology"/>
<dbReference type="GO" id="GO:0015562">
    <property type="term" value="F:efflux transmembrane transporter activity"/>
    <property type="evidence" value="ECO:0007669"/>
    <property type="project" value="InterPro"/>
</dbReference>